<evidence type="ECO:0000313" key="2">
    <source>
        <dbReference type="Proteomes" id="UP000789920"/>
    </source>
</evidence>
<name>A0ACA9RJE2_9GLOM</name>
<sequence length="389" mass="44455">VNLKMWAPDVQNISTTDLQEPLSTTPILSNQRVCNSHPDVQNISTTDLQEPLSTTAMFSNQQVCSSPSETQNIAATDSQEPLSTALIFSNQKVRNSSSEASSTSNFSNRHNGQTIILEPESESIKELHKEQSPSRANAFLEDDEYNYSTKQPFTPNATVFEIATFVADHPVMANMIHQSKQKRWDTSEEFSLRDPSLPNQEPRSIKESTLESRLRIWLEELKCLFLRTRNPSQAAFDQLVSAVLPSSKLADDDFQQLLEKSKATFSDFRHAFNKDLKNIALEYLNNFSNCNEDVLDENNLNRFVDYNVTKKILQRYLASTRESEFAEITRDILKKFVQAAFKLHVIHTHKEIQREFSSYKKVLEDIKHMNSITLSLDIPTRGKSDILRT</sequence>
<feature type="non-terminal residue" evidence="1">
    <location>
        <position position="1"/>
    </location>
</feature>
<reference evidence="1" key="1">
    <citation type="submission" date="2021-06" db="EMBL/GenBank/DDBJ databases">
        <authorList>
            <person name="Kallberg Y."/>
            <person name="Tangrot J."/>
            <person name="Rosling A."/>
        </authorList>
    </citation>
    <scope>NUCLEOTIDE SEQUENCE</scope>
    <source>
        <strain evidence="1">MA461A</strain>
    </source>
</reference>
<proteinExistence type="predicted"/>
<accession>A0ACA9RJE2</accession>
<organism evidence="1 2">
    <name type="scientific">Racocetra persica</name>
    <dbReference type="NCBI Taxonomy" id="160502"/>
    <lineage>
        <taxon>Eukaryota</taxon>
        <taxon>Fungi</taxon>
        <taxon>Fungi incertae sedis</taxon>
        <taxon>Mucoromycota</taxon>
        <taxon>Glomeromycotina</taxon>
        <taxon>Glomeromycetes</taxon>
        <taxon>Diversisporales</taxon>
        <taxon>Gigasporaceae</taxon>
        <taxon>Racocetra</taxon>
    </lineage>
</organism>
<evidence type="ECO:0000313" key="1">
    <source>
        <dbReference type="EMBL" id="CAG8794324.1"/>
    </source>
</evidence>
<protein>
    <submittedName>
        <fullName evidence="1">7996_t:CDS:1</fullName>
    </submittedName>
</protein>
<comment type="caution">
    <text evidence="1">The sequence shown here is derived from an EMBL/GenBank/DDBJ whole genome shotgun (WGS) entry which is preliminary data.</text>
</comment>
<feature type="non-terminal residue" evidence="1">
    <location>
        <position position="389"/>
    </location>
</feature>
<dbReference type="Proteomes" id="UP000789920">
    <property type="component" value="Unassembled WGS sequence"/>
</dbReference>
<dbReference type="EMBL" id="CAJVQC010054565">
    <property type="protein sequence ID" value="CAG8794324.1"/>
    <property type="molecule type" value="Genomic_DNA"/>
</dbReference>
<gene>
    <name evidence="1" type="ORF">RPERSI_LOCUS19739</name>
</gene>
<keyword evidence="2" id="KW-1185">Reference proteome</keyword>